<evidence type="ECO:0000313" key="4">
    <source>
        <dbReference type="EMBL" id="CAB5011991.1"/>
    </source>
</evidence>
<evidence type="ECO:0000313" key="2">
    <source>
        <dbReference type="EMBL" id="CAB4675721.1"/>
    </source>
</evidence>
<dbReference type="EMBL" id="CAEZWY010000103">
    <property type="protein sequence ID" value="CAB4675721.1"/>
    <property type="molecule type" value="Genomic_DNA"/>
</dbReference>
<evidence type="ECO:0000313" key="3">
    <source>
        <dbReference type="EMBL" id="CAB4939810.1"/>
    </source>
</evidence>
<sequence length="359" mass="40160">MNKRLIAFLSILFLSLSTLLIPASAAVKAGSICKKIGVKSVASGKTYTCIKSGKKLVWNKGVAIQISNPAPINSFSELPTRYKDVKYLSWINMQKAITSAPIQDSLIEIKVSPNVTKYSNKTTEAVRLVQKVFHSNKLPTKAWMVYYNSTDQTSSSWAATEFSQLMGTTERPNPLSPRASTTHEAVIPLSLPNDDYTKSGGTEAHEYLHAVQFNQFVGSTKSPYLAPRWLFEGGGQFIQDYTMYGSNYQDWTSKTSGAQLKTYDLKFFEDFLTYNFPIIYGPDGDPWFYTSQWPNQRVYDVGSLVYQVLIALKGPTNTIDLFRDLSTSGNFDLSFKNVYGISWTEAKPFVAKAIFGMVN</sequence>
<protein>
    <submittedName>
        <fullName evidence="4">Unannotated protein</fullName>
    </submittedName>
</protein>
<dbReference type="AlphaFoldDB" id="A0A6J7Q4N5"/>
<gene>
    <name evidence="1" type="ORF">UFOPK1791_00122</name>
    <name evidence="2" type="ORF">UFOPK2312_00843</name>
    <name evidence="3" type="ORF">UFOPK3783_00249</name>
    <name evidence="4" type="ORF">UFOPK4113_00346</name>
</gene>
<accession>A0A6J7Q4N5</accession>
<dbReference type="EMBL" id="CAEZUF010000004">
    <property type="protein sequence ID" value="CAB4584419.1"/>
    <property type="molecule type" value="Genomic_DNA"/>
</dbReference>
<dbReference type="EMBL" id="CAFBPL010000023">
    <property type="protein sequence ID" value="CAB5011991.1"/>
    <property type="molecule type" value="Genomic_DNA"/>
</dbReference>
<organism evidence="4">
    <name type="scientific">freshwater metagenome</name>
    <dbReference type="NCBI Taxonomy" id="449393"/>
    <lineage>
        <taxon>unclassified sequences</taxon>
        <taxon>metagenomes</taxon>
        <taxon>ecological metagenomes</taxon>
    </lineage>
</organism>
<proteinExistence type="predicted"/>
<name>A0A6J7Q4N5_9ZZZZ</name>
<evidence type="ECO:0000313" key="1">
    <source>
        <dbReference type="EMBL" id="CAB4584419.1"/>
    </source>
</evidence>
<reference evidence="4" key="1">
    <citation type="submission" date="2020-05" db="EMBL/GenBank/DDBJ databases">
        <authorList>
            <person name="Chiriac C."/>
            <person name="Salcher M."/>
            <person name="Ghai R."/>
            <person name="Kavagutti S V."/>
        </authorList>
    </citation>
    <scope>NUCLEOTIDE SEQUENCE</scope>
</reference>
<dbReference type="EMBL" id="CAFBNI010000013">
    <property type="protein sequence ID" value="CAB4939810.1"/>
    <property type="molecule type" value="Genomic_DNA"/>
</dbReference>